<name>A0A1X7IFE2_9SPHI</name>
<gene>
    <name evidence="1" type="ORF">SAMN05660862_0748</name>
</gene>
<organism evidence="1 2">
    <name type="scientific">Sphingobacterium psychroaquaticum</name>
    <dbReference type="NCBI Taxonomy" id="561061"/>
    <lineage>
        <taxon>Bacteria</taxon>
        <taxon>Pseudomonadati</taxon>
        <taxon>Bacteroidota</taxon>
        <taxon>Sphingobacteriia</taxon>
        <taxon>Sphingobacteriales</taxon>
        <taxon>Sphingobacteriaceae</taxon>
        <taxon>Sphingobacterium</taxon>
    </lineage>
</organism>
<sequence length="180" mass="20826">MKQKGRVTPFTQYLIDGIRVARLEQNISGRKLSLEITGSNPTRIGSIENEYTNDRYSPELLQRAIDYLHMRVEDLFPADILAQDTLQEKTKIPILRNMSIRGALLSLLEEGYFHTPRLRSEITAHYNSFLGPTLTRKDSDFSAQLEQMYNEGLLHKVEPVTDWGEKLIRFVTKRIESRNS</sequence>
<dbReference type="Gene3D" id="1.10.260.40">
    <property type="entry name" value="lambda repressor-like DNA-binding domains"/>
    <property type="match status" value="1"/>
</dbReference>
<accession>A0A1X7IFE2</accession>
<evidence type="ECO:0000313" key="2">
    <source>
        <dbReference type="Proteomes" id="UP000192980"/>
    </source>
</evidence>
<dbReference type="OrthoDB" id="799726at2"/>
<protein>
    <submittedName>
        <fullName evidence="1">Uncharacterized protein</fullName>
    </submittedName>
</protein>
<dbReference type="EMBL" id="FXAU01000001">
    <property type="protein sequence ID" value="SMG13209.1"/>
    <property type="molecule type" value="Genomic_DNA"/>
</dbReference>
<reference evidence="1 2" key="1">
    <citation type="submission" date="2017-04" db="EMBL/GenBank/DDBJ databases">
        <authorList>
            <person name="Afonso C.L."/>
            <person name="Miller P.J."/>
            <person name="Scott M.A."/>
            <person name="Spackman E."/>
            <person name="Goraichik I."/>
            <person name="Dimitrov K.M."/>
            <person name="Suarez D.L."/>
            <person name="Swayne D.E."/>
        </authorList>
    </citation>
    <scope>NUCLEOTIDE SEQUENCE [LARGE SCALE GENOMIC DNA]</scope>
    <source>
        <strain evidence="1 2">DSM 22418</strain>
    </source>
</reference>
<dbReference type="GO" id="GO:0003677">
    <property type="term" value="F:DNA binding"/>
    <property type="evidence" value="ECO:0007669"/>
    <property type="project" value="InterPro"/>
</dbReference>
<proteinExistence type="predicted"/>
<dbReference type="STRING" id="561061.SAMN05660862_0748"/>
<dbReference type="InterPro" id="IPR010982">
    <property type="entry name" value="Lambda_DNA-bd_dom_sf"/>
</dbReference>
<evidence type="ECO:0000313" key="1">
    <source>
        <dbReference type="EMBL" id="SMG13209.1"/>
    </source>
</evidence>
<dbReference type="RefSeq" id="WP_085471597.1">
    <property type="nucleotide sequence ID" value="NZ_CP038029.1"/>
</dbReference>
<keyword evidence="2" id="KW-1185">Reference proteome</keyword>
<dbReference type="Proteomes" id="UP000192980">
    <property type="component" value="Unassembled WGS sequence"/>
</dbReference>
<dbReference type="AlphaFoldDB" id="A0A1X7IFE2"/>